<dbReference type="SMART" id="SM00409">
    <property type="entry name" value="IG"/>
    <property type="match status" value="1"/>
</dbReference>
<evidence type="ECO:0000256" key="3">
    <source>
        <dbReference type="ARBA" id="ARBA00023136"/>
    </source>
</evidence>
<accession>A0AAW1BZD0</accession>
<dbReference type="Pfam" id="PF07686">
    <property type="entry name" value="V-set"/>
    <property type="match status" value="1"/>
</dbReference>
<gene>
    <name evidence="5" type="ORF">NXF25_005696</name>
</gene>
<dbReference type="InterPro" id="IPR050671">
    <property type="entry name" value="CD300_family_receptors"/>
</dbReference>
<dbReference type="InterPro" id="IPR013106">
    <property type="entry name" value="Ig_V-set"/>
</dbReference>
<dbReference type="InterPro" id="IPR036179">
    <property type="entry name" value="Ig-like_dom_sf"/>
</dbReference>
<dbReference type="PROSITE" id="PS50835">
    <property type="entry name" value="IG_LIKE"/>
    <property type="match status" value="1"/>
</dbReference>
<keyword evidence="6" id="KW-1185">Reference proteome</keyword>
<dbReference type="EMBL" id="JAOTOJ010000002">
    <property type="protein sequence ID" value="KAK9406922.1"/>
    <property type="molecule type" value="Genomic_DNA"/>
</dbReference>
<dbReference type="GO" id="GO:0005886">
    <property type="term" value="C:plasma membrane"/>
    <property type="evidence" value="ECO:0007669"/>
    <property type="project" value="TreeGrafter"/>
</dbReference>
<comment type="caution">
    <text evidence="5">The sequence shown here is derived from an EMBL/GenBank/DDBJ whole genome shotgun (WGS) entry which is preliminary data.</text>
</comment>
<dbReference type="Gene3D" id="2.60.40.10">
    <property type="entry name" value="Immunoglobulins"/>
    <property type="match status" value="1"/>
</dbReference>
<proteinExistence type="predicted"/>
<organism evidence="5 6">
    <name type="scientific">Crotalus adamanteus</name>
    <name type="common">Eastern diamondback rattlesnake</name>
    <dbReference type="NCBI Taxonomy" id="8729"/>
    <lineage>
        <taxon>Eukaryota</taxon>
        <taxon>Metazoa</taxon>
        <taxon>Chordata</taxon>
        <taxon>Craniata</taxon>
        <taxon>Vertebrata</taxon>
        <taxon>Euteleostomi</taxon>
        <taxon>Lepidosauria</taxon>
        <taxon>Squamata</taxon>
        <taxon>Bifurcata</taxon>
        <taxon>Unidentata</taxon>
        <taxon>Episquamata</taxon>
        <taxon>Toxicofera</taxon>
        <taxon>Serpentes</taxon>
        <taxon>Colubroidea</taxon>
        <taxon>Viperidae</taxon>
        <taxon>Crotalinae</taxon>
        <taxon>Crotalus</taxon>
    </lineage>
</organism>
<reference evidence="5 6" key="1">
    <citation type="journal article" date="2024" name="Proc. Natl. Acad. Sci. U.S.A.">
        <title>The genetic regulatory architecture and epigenomic basis for age-related changes in rattlesnake venom.</title>
        <authorList>
            <person name="Hogan M.P."/>
            <person name="Holding M.L."/>
            <person name="Nystrom G.S."/>
            <person name="Colston T.J."/>
            <person name="Bartlett D.A."/>
            <person name="Mason A.J."/>
            <person name="Ellsworth S.A."/>
            <person name="Rautsaw R.M."/>
            <person name="Lawrence K.C."/>
            <person name="Strickland J.L."/>
            <person name="He B."/>
            <person name="Fraser P."/>
            <person name="Margres M.J."/>
            <person name="Gilbert D.M."/>
            <person name="Gibbs H.L."/>
            <person name="Parkinson C.L."/>
            <person name="Rokyta D.R."/>
        </authorList>
    </citation>
    <scope>NUCLEOTIDE SEQUENCE [LARGE SCALE GENOMIC DNA]</scope>
    <source>
        <strain evidence="5">DRR0105</strain>
    </source>
</reference>
<evidence type="ECO:0000313" key="5">
    <source>
        <dbReference type="EMBL" id="KAK9406922.1"/>
    </source>
</evidence>
<evidence type="ECO:0000256" key="1">
    <source>
        <dbReference type="ARBA" id="ARBA00004370"/>
    </source>
</evidence>
<dbReference type="PANTHER" id="PTHR11860">
    <property type="entry name" value="POLYMERIC-IMMUNOGLOBULIN RECEPTOR"/>
    <property type="match status" value="1"/>
</dbReference>
<dbReference type="AlphaFoldDB" id="A0AAW1BZD0"/>
<dbReference type="GO" id="GO:0004888">
    <property type="term" value="F:transmembrane signaling receptor activity"/>
    <property type="evidence" value="ECO:0007669"/>
    <property type="project" value="TreeGrafter"/>
</dbReference>
<feature type="domain" description="Ig-like" evidence="4">
    <location>
        <begin position="1"/>
        <end position="107"/>
    </location>
</feature>
<sequence length="150" mass="17190">MLEHPKLVISPRGGSATIHCKYRRGDEEAVKYWCKEERFRFCSRNRTIRTTGSEEEVKQNGMSIKDNRVLREFSVVMENLTHNDAGAYLCGVERKYDIWQPVELIITADDVSTPTSRNKECKTVEPSESPLSPESSCLFLILEKSKNLTC</sequence>
<dbReference type="InterPro" id="IPR013783">
    <property type="entry name" value="Ig-like_fold"/>
</dbReference>
<comment type="subcellular location">
    <subcellularLocation>
        <location evidence="1">Membrane</location>
    </subcellularLocation>
</comment>
<keyword evidence="3" id="KW-0472">Membrane</keyword>
<name>A0AAW1BZD0_CROAD</name>
<dbReference type="InterPro" id="IPR003599">
    <property type="entry name" value="Ig_sub"/>
</dbReference>
<protein>
    <recommendedName>
        <fullName evidence="4">Ig-like domain-containing protein</fullName>
    </recommendedName>
</protein>
<evidence type="ECO:0000259" key="4">
    <source>
        <dbReference type="PROSITE" id="PS50835"/>
    </source>
</evidence>
<dbReference type="InterPro" id="IPR007110">
    <property type="entry name" value="Ig-like_dom"/>
</dbReference>
<evidence type="ECO:0000313" key="6">
    <source>
        <dbReference type="Proteomes" id="UP001474421"/>
    </source>
</evidence>
<evidence type="ECO:0000256" key="2">
    <source>
        <dbReference type="ARBA" id="ARBA00022692"/>
    </source>
</evidence>
<dbReference type="PANTHER" id="PTHR11860:SF87">
    <property type="entry name" value="CMRF35-LIKE MOLECULE 8"/>
    <property type="match status" value="1"/>
</dbReference>
<keyword evidence="2" id="KW-0812">Transmembrane</keyword>
<dbReference type="Proteomes" id="UP001474421">
    <property type="component" value="Unassembled WGS sequence"/>
</dbReference>
<dbReference type="SUPFAM" id="SSF48726">
    <property type="entry name" value="Immunoglobulin"/>
    <property type="match status" value="1"/>
</dbReference>